<protein>
    <submittedName>
        <fullName evidence="1">Uncharacterized protein</fullName>
    </submittedName>
</protein>
<evidence type="ECO:0000313" key="1">
    <source>
        <dbReference type="EMBL" id="VVC26790.1"/>
    </source>
</evidence>
<dbReference type="EMBL" id="CABPRJ010000046">
    <property type="protein sequence ID" value="VVC26790.1"/>
    <property type="molecule type" value="Genomic_DNA"/>
</dbReference>
<organism evidence="1 2">
    <name type="scientific">Cinara cedri</name>
    <dbReference type="NCBI Taxonomy" id="506608"/>
    <lineage>
        <taxon>Eukaryota</taxon>
        <taxon>Metazoa</taxon>
        <taxon>Ecdysozoa</taxon>
        <taxon>Arthropoda</taxon>
        <taxon>Hexapoda</taxon>
        <taxon>Insecta</taxon>
        <taxon>Pterygota</taxon>
        <taxon>Neoptera</taxon>
        <taxon>Paraneoptera</taxon>
        <taxon>Hemiptera</taxon>
        <taxon>Sternorrhyncha</taxon>
        <taxon>Aphidomorpha</taxon>
        <taxon>Aphidoidea</taxon>
        <taxon>Aphididae</taxon>
        <taxon>Lachninae</taxon>
        <taxon>Cinara</taxon>
    </lineage>
</organism>
<evidence type="ECO:0000313" key="2">
    <source>
        <dbReference type="Proteomes" id="UP000325440"/>
    </source>
</evidence>
<dbReference type="Proteomes" id="UP000325440">
    <property type="component" value="Unassembled WGS sequence"/>
</dbReference>
<keyword evidence="2" id="KW-1185">Reference proteome</keyword>
<accession>A0A5E4M8W1</accession>
<name>A0A5E4M8W1_9HEMI</name>
<sequence length="70" mass="8116">MICAKLNMKFLKVSRVLDVRWVTSNYTAIQGIQKTFSVLSNQLYNASKDLINDKNTIQVYRDLYKKLASL</sequence>
<reference evidence="1 2" key="1">
    <citation type="submission" date="2019-08" db="EMBL/GenBank/DDBJ databases">
        <authorList>
            <person name="Alioto T."/>
            <person name="Alioto T."/>
            <person name="Gomez Garrido J."/>
        </authorList>
    </citation>
    <scope>NUCLEOTIDE SEQUENCE [LARGE SCALE GENOMIC DNA]</scope>
</reference>
<dbReference type="AlphaFoldDB" id="A0A5E4M8W1"/>
<proteinExistence type="predicted"/>
<gene>
    <name evidence="1" type="ORF">CINCED_3A019166</name>
</gene>